<dbReference type="PANTHER" id="PTHR42100:SF1">
    <property type="entry name" value="OXIDOREDUCTASE 178 KDA SUBUNIT, PUTATIVE (AFU_ORTHOLOGUE AFUA_8G04320)-RELATED"/>
    <property type="match status" value="1"/>
</dbReference>
<sequence length="556" mass="63319">MQSLRRTAVTAARAGRTTLSRQSRRYAHEEHAHGHAVNEPMGYGFYLTIGTIPVGWAIYAISRSNSDNSENYFTRLIASMTAGMHDKWTAQNDLHVRMIEQAGEDRVLFMNTRPQEHVEMRFPEIMNVGSPYNVPAGSQVQMDKVIEKYKKLAYEDNERKLEALRNNKIKSEQPFEGKSRVKKAPDVIDAGPLVGTRTRSMPLLPFLRKKEAPAATASDSAPRLPELIFTSSSEKNDMNGFAATADDAAPLRPANPAPSRPTNSTAMPPYTSPRNASGPLAVDKAPMAADENTASPWARPNHYSTPNSKTSQYIDKITQENDRLRRELRAEKLAREDEIKRVSAAQSKAEDSRADFQHLQVLADTNARAIERKDRKLEEFKATLDAEVHRRRSAEQRAEEALKMLGDTRSETQRQLSQAYEMKSMADTNLETAREGFKRITDGYEKKVRQINDELNELRRQRIEDADKIKRQAIISDQLQHEASRTARSEDKLTNLMDVYKAEHRKEMDKLVQEAERLRGALPEKEREAQKLVDSMKETRDKMQWVMTQQARQAKK</sequence>
<feature type="coiled-coil region" evidence="1">
    <location>
        <begin position="314"/>
        <end position="341"/>
    </location>
</feature>
<dbReference type="OrthoDB" id="3918393at2759"/>
<dbReference type="AlphaFoldDB" id="A0A6A5S742"/>
<dbReference type="GO" id="GO:0005739">
    <property type="term" value="C:mitochondrion"/>
    <property type="evidence" value="ECO:0007669"/>
    <property type="project" value="InterPro"/>
</dbReference>
<feature type="region of interest" description="Disordered" evidence="2">
    <location>
        <begin position="1"/>
        <end position="33"/>
    </location>
</feature>
<accession>A0A6A5S742</accession>
<dbReference type="Proteomes" id="UP000800038">
    <property type="component" value="Unassembled WGS sequence"/>
</dbReference>
<reference evidence="3" key="1">
    <citation type="journal article" date="2020" name="Stud. Mycol.">
        <title>101 Dothideomycetes genomes: a test case for predicting lifestyles and emergence of pathogens.</title>
        <authorList>
            <person name="Haridas S."/>
            <person name="Albert R."/>
            <person name="Binder M."/>
            <person name="Bloem J."/>
            <person name="Labutti K."/>
            <person name="Salamov A."/>
            <person name="Andreopoulos B."/>
            <person name="Baker S."/>
            <person name="Barry K."/>
            <person name="Bills G."/>
            <person name="Bluhm B."/>
            <person name="Cannon C."/>
            <person name="Castanera R."/>
            <person name="Culley D."/>
            <person name="Daum C."/>
            <person name="Ezra D."/>
            <person name="Gonzalez J."/>
            <person name="Henrissat B."/>
            <person name="Kuo A."/>
            <person name="Liang C."/>
            <person name="Lipzen A."/>
            <person name="Lutzoni F."/>
            <person name="Magnuson J."/>
            <person name="Mondo S."/>
            <person name="Nolan M."/>
            <person name="Ohm R."/>
            <person name="Pangilinan J."/>
            <person name="Park H.-J."/>
            <person name="Ramirez L."/>
            <person name="Alfaro M."/>
            <person name="Sun H."/>
            <person name="Tritt A."/>
            <person name="Yoshinaga Y."/>
            <person name="Zwiers L.-H."/>
            <person name="Turgeon B."/>
            <person name="Goodwin S."/>
            <person name="Spatafora J."/>
            <person name="Crous P."/>
            <person name="Grigoriev I."/>
        </authorList>
    </citation>
    <scope>NUCLEOTIDE SEQUENCE</scope>
    <source>
        <strain evidence="3">CBS 161.51</strain>
    </source>
</reference>
<proteinExistence type="predicted"/>
<feature type="compositionally biased region" description="Low complexity" evidence="2">
    <location>
        <begin position="1"/>
        <end position="18"/>
    </location>
</feature>
<feature type="region of interest" description="Disordered" evidence="2">
    <location>
        <begin position="235"/>
        <end position="311"/>
    </location>
</feature>
<evidence type="ECO:0000256" key="2">
    <source>
        <dbReference type="SAM" id="MobiDB-lite"/>
    </source>
</evidence>
<keyword evidence="1" id="KW-0175">Coiled coil</keyword>
<feature type="coiled-coil region" evidence="1">
    <location>
        <begin position="377"/>
        <end position="411"/>
    </location>
</feature>
<dbReference type="InterPro" id="IPR034444">
    <property type="entry name" value="Nuo17.8"/>
</dbReference>
<feature type="compositionally biased region" description="Polar residues" evidence="2">
    <location>
        <begin position="302"/>
        <end position="311"/>
    </location>
</feature>
<name>A0A6A5S742_9PLEO</name>
<feature type="region of interest" description="Disordered" evidence="2">
    <location>
        <begin position="519"/>
        <end position="539"/>
    </location>
</feature>
<evidence type="ECO:0000256" key="1">
    <source>
        <dbReference type="SAM" id="Coils"/>
    </source>
</evidence>
<feature type="coiled-coil region" evidence="1">
    <location>
        <begin position="441"/>
        <end position="468"/>
    </location>
</feature>
<organism evidence="3 4">
    <name type="scientific">Clathrospora elynae</name>
    <dbReference type="NCBI Taxonomy" id="706981"/>
    <lineage>
        <taxon>Eukaryota</taxon>
        <taxon>Fungi</taxon>
        <taxon>Dikarya</taxon>
        <taxon>Ascomycota</taxon>
        <taxon>Pezizomycotina</taxon>
        <taxon>Dothideomycetes</taxon>
        <taxon>Pleosporomycetidae</taxon>
        <taxon>Pleosporales</taxon>
        <taxon>Diademaceae</taxon>
        <taxon>Clathrospora</taxon>
    </lineage>
</organism>
<evidence type="ECO:0000313" key="4">
    <source>
        <dbReference type="Proteomes" id="UP000800038"/>
    </source>
</evidence>
<gene>
    <name evidence="3" type="ORF">EJ02DRAFT_360897</name>
</gene>
<dbReference type="PANTHER" id="PTHR42100">
    <property type="entry name" value="OXIDOREDUCTASE 178 KDA SUBUNIT, PUTATIVE (AFU_ORTHOLOGUE AFUA_8G04320)-RELATED"/>
    <property type="match status" value="1"/>
</dbReference>
<keyword evidence="4" id="KW-1185">Reference proteome</keyword>
<protein>
    <submittedName>
        <fullName evidence="3">Uncharacterized protein</fullName>
    </submittedName>
</protein>
<dbReference type="EMBL" id="ML976241">
    <property type="protein sequence ID" value="KAF1935713.1"/>
    <property type="molecule type" value="Genomic_DNA"/>
</dbReference>
<evidence type="ECO:0000313" key="3">
    <source>
        <dbReference type="EMBL" id="KAF1935713.1"/>
    </source>
</evidence>